<evidence type="ECO:0000256" key="1">
    <source>
        <dbReference type="SAM" id="MobiDB-lite"/>
    </source>
</evidence>
<sequence length="517" mass="57546">MTKRQPSKLVKDPPYLSDNAEGNGLLKAGIKNPPQETHKNKTGIVTQFCRAFSISRAKNSSKAWAPPTGLKRNQSDSNVTEPVSKGLQGARKLFSYPSLSSKDKAPQEFSFEMIEDDEIENGVFHGKILNKALSRLPSRKYLTCHGRSTIAMLDRLEKDPVCLVSPHTSTYKPIADETIPSTGVTNLRKISPSLSNNLLQRSSTFSNIVTVPIISETHLSHKKYGIQDAHPSRKLSRVDSRPLRPPLGPRAMFITSTPARRIKSVSDLRSGPDARKPGLISRKPVPQLLDLPLSSQDGHISGVSIYIKPADITSTTFKSNSSLNDVPPIFENFEDSACSSVPLIEETYFENSYDSYEQFQDILFKDVLNTWGLPSEFNSQSPRKFGVEAFQEKSIALRSNLSRSQKKPSITFAQLKEQQRQVSDKPFVPVNPRLRAIKSMDERRLRKPVGRVKDIVDMLEGYPGHTSTPVKELGEILQRPCSVSSENLGVESKMLMENARQRAIAQRVIHNGSKKAG</sequence>
<reference evidence="2" key="3">
    <citation type="submission" date="2024-01" db="EMBL/GenBank/DDBJ databases">
        <authorList>
            <person name="Coelho M.A."/>
            <person name="David-Palma M."/>
            <person name="Shea T."/>
            <person name="Sun S."/>
            <person name="Cuomo C.A."/>
            <person name="Heitman J."/>
        </authorList>
    </citation>
    <scope>NUCLEOTIDE SEQUENCE</scope>
    <source>
        <strain evidence="2">CBS 7841</strain>
    </source>
</reference>
<evidence type="ECO:0000313" key="3">
    <source>
        <dbReference type="Proteomes" id="UP000094043"/>
    </source>
</evidence>
<dbReference type="GeneID" id="91087460"/>
<dbReference type="KEGG" id="cdep:91087460"/>
<organism evidence="2 3">
    <name type="scientific">Cryptococcus depauperatus CBS 7841</name>
    <dbReference type="NCBI Taxonomy" id="1295531"/>
    <lineage>
        <taxon>Eukaryota</taxon>
        <taxon>Fungi</taxon>
        <taxon>Dikarya</taxon>
        <taxon>Basidiomycota</taxon>
        <taxon>Agaricomycotina</taxon>
        <taxon>Tremellomycetes</taxon>
        <taxon>Tremellales</taxon>
        <taxon>Cryptococcaceae</taxon>
        <taxon>Cryptococcus</taxon>
    </lineage>
</organism>
<name>A0AAJ8M133_9TREE</name>
<reference evidence="2" key="1">
    <citation type="submission" date="2016-06" db="EMBL/GenBank/DDBJ databases">
        <authorList>
            <person name="Cuomo C."/>
            <person name="Litvintseva A."/>
            <person name="Heitman J."/>
            <person name="Chen Y."/>
            <person name="Sun S."/>
            <person name="Springer D."/>
            <person name="Dromer F."/>
            <person name="Young S."/>
            <person name="Zeng Q."/>
            <person name="Chapman S."/>
            <person name="Gujja S."/>
            <person name="Saif S."/>
            <person name="Birren B."/>
        </authorList>
    </citation>
    <scope>NUCLEOTIDE SEQUENCE</scope>
    <source>
        <strain evidence="2">CBS 7841</strain>
    </source>
</reference>
<feature type="region of interest" description="Disordered" evidence="1">
    <location>
        <begin position="228"/>
        <end position="251"/>
    </location>
</feature>
<feature type="region of interest" description="Disordered" evidence="1">
    <location>
        <begin position="1"/>
        <end position="40"/>
    </location>
</feature>
<evidence type="ECO:0000313" key="2">
    <source>
        <dbReference type="EMBL" id="WVN88050.1"/>
    </source>
</evidence>
<dbReference type="RefSeq" id="XP_066068750.1">
    <property type="nucleotide sequence ID" value="XM_066212653.1"/>
</dbReference>
<accession>A0AAJ8M133</accession>
<feature type="compositionally biased region" description="Polar residues" evidence="1">
    <location>
        <begin position="71"/>
        <end position="81"/>
    </location>
</feature>
<feature type="region of interest" description="Disordered" evidence="1">
    <location>
        <begin position="60"/>
        <end position="84"/>
    </location>
</feature>
<dbReference type="AlphaFoldDB" id="A0AAJ8M133"/>
<dbReference type="EMBL" id="CP143786">
    <property type="protein sequence ID" value="WVN88050.1"/>
    <property type="molecule type" value="Genomic_DNA"/>
</dbReference>
<reference evidence="2" key="2">
    <citation type="journal article" date="2022" name="Elife">
        <title>Obligate sexual reproduction of a homothallic fungus closely related to the Cryptococcus pathogenic species complex.</title>
        <authorList>
            <person name="Passer A.R."/>
            <person name="Clancey S.A."/>
            <person name="Shea T."/>
            <person name="David-Palma M."/>
            <person name="Averette A.F."/>
            <person name="Boekhout T."/>
            <person name="Porcel B.M."/>
            <person name="Nowrousian M."/>
            <person name="Cuomo C.A."/>
            <person name="Sun S."/>
            <person name="Heitman J."/>
            <person name="Coelho M.A."/>
        </authorList>
    </citation>
    <scope>NUCLEOTIDE SEQUENCE</scope>
    <source>
        <strain evidence="2">CBS 7841</strain>
    </source>
</reference>
<dbReference type="Proteomes" id="UP000094043">
    <property type="component" value="Chromosome 3"/>
</dbReference>
<gene>
    <name evidence="2" type="ORF">L203_103249</name>
</gene>
<keyword evidence="3" id="KW-1185">Reference proteome</keyword>
<proteinExistence type="predicted"/>
<protein>
    <submittedName>
        <fullName evidence="2">Uncharacterized protein</fullName>
    </submittedName>
</protein>